<evidence type="ECO:0000256" key="2">
    <source>
        <dbReference type="ARBA" id="ARBA00010157"/>
    </source>
</evidence>
<feature type="transmembrane region" description="Helical" evidence="8">
    <location>
        <begin position="688"/>
        <end position="707"/>
    </location>
</feature>
<feature type="transmembrane region" description="Helical" evidence="8">
    <location>
        <begin position="573"/>
        <end position="591"/>
    </location>
</feature>
<dbReference type="Proteomes" id="UP000471166">
    <property type="component" value="Unassembled WGS sequence"/>
</dbReference>
<feature type="transmembrane region" description="Helical" evidence="8">
    <location>
        <begin position="380"/>
        <end position="399"/>
    </location>
</feature>
<feature type="transmembrane region" description="Helical" evidence="8">
    <location>
        <begin position="209"/>
        <end position="229"/>
    </location>
</feature>
<evidence type="ECO:0000256" key="6">
    <source>
        <dbReference type="ARBA" id="ARBA00023136"/>
    </source>
</evidence>
<dbReference type="AlphaFoldDB" id="A0A6P1CHR2"/>
<dbReference type="PANTHER" id="PTHR33406:SF11">
    <property type="entry name" value="MEMBRANE PROTEIN SCO6666-RELATED"/>
    <property type="match status" value="1"/>
</dbReference>
<evidence type="ECO:0000313" key="10">
    <source>
        <dbReference type="EMBL" id="NEW32151.1"/>
    </source>
</evidence>
<feature type="transmembrane region" description="Helical" evidence="8">
    <location>
        <begin position="287"/>
        <end position="308"/>
    </location>
</feature>
<dbReference type="PANTHER" id="PTHR33406">
    <property type="entry name" value="MEMBRANE PROTEIN MJ1562-RELATED"/>
    <property type="match status" value="1"/>
</dbReference>
<dbReference type="PROSITE" id="PS50156">
    <property type="entry name" value="SSD"/>
    <property type="match status" value="1"/>
</dbReference>
<organism evidence="10 11">
    <name type="scientific">Nocardia cyriacigeorgica</name>
    <dbReference type="NCBI Taxonomy" id="135487"/>
    <lineage>
        <taxon>Bacteria</taxon>
        <taxon>Bacillati</taxon>
        <taxon>Actinomycetota</taxon>
        <taxon>Actinomycetes</taxon>
        <taxon>Mycobacteriales</taxon>
        <taxon>Nocardiaceae</taxon>
        <taxon>Nocardia</taxon>
    </lineage>
</organism>
<gene>
    <name evidence="10" type="ORF">GV791_06195</name>
</gene>
<dbReference type="GO" id="GO:0005886">
    <property type="term" value="C:plasma membrane"/>
    <property type="evidence" value="ECO:0007669"/>
    <property type="project" value="UniProtKB-SubCell"/>
</dbReference>
<name>A0A6P1CHR2_9NOCA</name>
<evidence type="ECO:0000259" key="9">
    <source>
        <dbReference type="PROSITE" id="PS50156"/>
    </source>
</evidence>
<keyword evidence="5 8" id="KW-1133">Transmembrane helix</keyword>
<evidence type="ECO:0000256" key="1">
    <source>
        <dbReference type="ARBA" id="ARBA00004651"/>
    </source>
</evidence>
<evidence type="ECO:0000256" key="5">
    <source>
        <dbReference type="ARBA" id="ARBA00022989"/>
    </source>
</evidence>
<evidence type="ECO:0000313" key="11">
    <source>
        <dbReference type="Proteomes" id="UP000471166"/>
    </source>
</evidence>
<comment type="similarity">
    <text evidence="2">Belongs to the resistance-nodulation-cell division (RND) (TC 2.A.6) family. MmpL subfamily.</text>
</comment>
<protein>
    <submittedName>
        <fullName evidence="10">MMPL family transporter</fullName>
    </submittedName>
</protein>
<sequence>MGRAMLLTRIARLALRAPRAVLISAFVCALAAGVYGLPAGLQLPAAGYDVPDSESARADRALEEVFGAGGYTIVFTVTGEAGVDSPATRARADTITAALGNSPYARNILSYWAAPEPLNASLRGNDDRTGLVVARIAGNDEQATVRSHDLAEPLIGTRDGVHVAAGGQAMTYSQGGHQSKSDLLLMEAIAFPLTFVALVWIFGSAIAAALPLVVAAGAVAASSAALSLIGEFTGVSVFAINLATALCLALAIDYTLFIVSRYREEIAGGAPPGEALIRTMNTAGRTVTYSALTVALTISAMVVFPQYLVRSLAYAGLVSVAFSLIGSLLVTPALLVLLGRRIDTLDLRRPIARIFGRTVSDTTSTDNRWYRTAVFATRHALPVALAVGAILLVLTLPALGMKLGYPDERVLPDTASARQAGEILRTDFDQNLAGTVYIVMPDGAGDSGEIAEYAAALSRVPEVTTVAAPDGTYRHGSRITSATYDSAQLGDAAYLSVGTTLDPYSDAGRQQLKDLDAVPAPAPTQFGGLAQRNIDNVAGITDHTPHVLIVIAVMTFVLIFLMTGSVILPIKALLMNLLSLGAGFGVLVWIFQDGHLDAAGTTATGYFTAFIPPLLACVAYALAMDYEVFVLSRIREEWLKSPRTAADNERAVALGLARTGRIVTAAATVMIFVFIAMSAGQVSFMRGLGIGLAVGVALDAFLVRPLLVPATMRLMGRLNWWAPAPLARWHARWGFTEEDTVTSTPPKRAAEDRDVAAKVVAE</sequence>
<feature type="transmembrane region" description="Helical" evidence="8">
    <location>
        <begin position="662"/>
        <end position="682"/>
    </location>
</feature>
<feature type="transmembrane region" description="Helical" evidence="8">
    <location>
        <begin position="547"/>
        <end position="568"/>
    </location>
</feature>
<keyword evidence="6 8" id="KW-0472">Membrane</keyword>
<dbReference type="EMBL" id="JAAGVB010000007">
    <property type="protein sequence ID" value="NEW32151.1"/>
    <property type="molecule type" value="Genomic_DNA"/>
</dbReference>
<feature type="region of interest" description="Disordered" evidence="7">
    <location>
        <begin position="739"/>
        <end position="762"/>
    </location>
</feature>
<reference evidence="10 11" key="1">
    <citation type="submission" date="2020-01" db="EMBL/GenBank/DDBJ databases">
        <title>Genetics and antimicrobial susceptibilities of Nocardia species isolated from the soil; a comparison with species isolated from humans.</title>
        <authorList>
            <person name="Carrasco G."/>
            <person name="Monzon S."/>
            <person name="Sansegundo M."/>
            <person name="Garcia E."/>
            <person name="Garrido N."/>
            <person name="Medina M.J."/>
            <person name="Villalon P."/>
            <person name="Ramirez-Arocha A.C."/>
            <person name="Jimenez P."/>
            <person name="Cuesta I."/>
            <person name="Valdezate S."/>
        </authorList>
    </citation>
    <scope>NUCLEOTIDE SEQUENCE [LARGE SCALE GENOMIC DNA]</scope>
    <source>
        <strain evidence="10 11">CNM20110626</strain>
    </source>
</reference>
<feature type="domain" description="SSD" evidence="9">
    <location>
        <begin position="212"/>
        <end position="337"/>
    </location>
</feature>
<proteinExistence type="inferred from homology"/>
<feature type="compositionally biased region" description="Basic and acidic residues" evidence="7">
    <location>
        <begin position="748"/>
        <end position="762"/>
    </location>
</feature>
<evidence type="ECO:0000256" key="7">
    <source>
        <dbReference type="SAM" id="MobiDB-lite"/>
    </source>
</evidence>
<feature type="transmembrane region" description="Helical" evidence="8">
    <location>
        <begin position="603"/>
        <end position="623"/>
    </location>
</feature>
<dbReference type="InterPro" id="IPR050545">
    <property type="entry name" value="Mycobact_MmpL"/>
</dbReference>
<dbReference type="Pfam" id="PF03176">
    <property type="entry name" value="MMPL"/>
    <property type="match status" value="2"/>
</dbReference>
<keyword evidence="4 8" id="KW-0812">Transmembrane</keyword>
<comment type="caution">
    <text evidence="10">The sequence shown here is derived from an EMBL/GenBank/DDBJ whole genome shotgun (WGS) entry which is preliminary data.</text>
</comment>
<dbReference type="SUPFAM" id="SSF82866">
    <property type="entry name" value="Multidrug efflux transporter AcrB transmembrane domain"/>
    <property type="match status" value="2"/>
</dbReference>
<feature type="transmembrane region" description="Helical" evidence="8">
    <location>
        <begin position="183"/>
        <end position="202"/>
    </location>
</feature>
<comment type="subcellular location">
    <subcellularLocation>
        <location evidence="1">Cell membrane</location>
        <topology evidence="1">Multi-pass membrane protein</topology>
    </subcellularLocation>
</comment>
<keyword evidence="3" id="KW-1003">Cell membrane</keyword>
<accession>A0A6P1CHR2</accession>
<dbReference type="InterPro" id="IPR004869">
    <property type="entry name" value="MMPL_dom"/>
</dbReference>
<feature type="transmembrane region" description="Helical" evidence="8">
    <location>
        <begin position="235"/>
        <end position="259"/>
    </location>
</feature>
<dbReference type="Gene3D" id="1.20.1640.10">
    <property type="entry name" value="Multidrug efflux transporter AcrB transmembrane domain"/>
    <property type="match status" value="2"/>
</dbReference>
<dbReference type="InterPro" id="IPR000731">
    <property type="entry name" value="SSD"/>
</dbReference>
<evidence type="ECO:0000256" key="3">
    <source>
        <dbReference type="ARBA" id="ARBA00022475"/>
    </source>
</evidence>
<feature type="transmembrane region" description="Helical" evidence="8">
    <location>
        <begin position="314"/>
        <end position="339"/>
    </location>
</feature>
<evidence type="ECO:0000256" key="4">
    <source>
        <dbReference type="ARBA" id="ARBA00022692"/>
    </source>
</evidence>
<evidence type="ECO:0000256" key="8">
    <source>
        <dbReference type="SAM" id="Phobius"/>
    </source>
</evidence>